<dbReference type="SUPFAM" id="SSF48508">
    <property type="entry name" value="Nuclear receptor ligand-binding domain"/>
    <property type="match status" value="1"/>
</dbReference>
<evidence type="ECO:0000256" key="8">
    <source>
        <dbReference type="ARBA" id="ARBA00023242"/>
    </source>
</evidence>
<name>A0ABY7DXF4_MYAAR</name>
<evidence type="ECO:0000259" key="10">
    <source>
        <dbReference type="PROSITE" id="PS51030"/>
    </source>
</evidence>
<dbReference type="Gene3D" id="1.10.565.10">
    <property type="entry name" value="Retinoid X Receptor"/>
    <property type="match status" value="1"/>
</dbReference>
<organism evidence="12 13">
    <name type="scientific">Mya arenaria</name>
    <name type="common">Soft-shell clam</name>
    <dbReference type="NCBI Taxonomy" id="6604"/>
    <lineage>
        <taxon>Eukaryota</taxon>
        <taxon>Metazoa</taxon>
        <taxon>Spiralia</taxon>
        <taxon>Lophotrochozoa</taxon>
        <taxon>Mollusca</taxon>
        <taxon>Bivalvia</taxon>
        <taxon>Autobranchia</taxon>
        <taxon>Heteroconchia</taxon>
        <taxon>Euheterodonta</taxon>
        <taxon>Imparidentia</taxon>
        <taxon>Neoheterodontei</taxon>
        <taxon>Myida</taxon>
        <taxon>Myoidea</taxon>
        <taxon>Myidae</taxon>
        <taxon>Mya</taxon>
    </lineage>
</organism>
<keyword evidence="13" id="KW-1185">Reference proteome</keyword>
<dbReference type="CDD" id="cd06916">
    <property type="entry name" value="NR_DBD_like"/>
    <property type="match status" value="1"/>
</dbReference>
<dbReference type="Pfam" id="PF00104">
    <property type="entry name" value="Hormone_recep"/>
    <property type="match status" value="1"/>
</dbReference>
<dbReference type="PRINTS" id="PR00047">
    <property type="entry name" value="STROIDFINGER"/>
</dbReference>
<evidence type="ECO:0000256" key="7">
    <source>
        <dbReference type="ARBA" id="ARBA00023170"/>
    </source>
</evidence>
<evidence type="ECO:0000256" key="9">
    <source>
        <dbReference type="SAM" id="MobiDB-lite"/>
    </source>
</evidence>
<evidence type="ECO:0000256" key="2">
    <source>
        <dbReference type="ARBA" id="ARBA00022771"/>
    </source>
</evidence>
<dbReference type="Proteomes" id="UP001164746">
    <property type="component" value="Chromosome 4"/>
</dbReference>
<keyword evidence="2" id="KW-0863">Zinc-finger</keyword>
<evidence type="ECO:0000256" key="4">
    <source>
        <dbReference type="ARBA" id="ARBA00023015"/>
    </source>
</evidence>
<dbReference type="SUPFAM" id="SSF57716">
    <property type="entry name" value="Glucocorticoid receptor-like (DNA-binding domain)"/>
    <property type="match status" value="1"/>
</dbReference>
<dbReference type="PRINTS" id="PR00398">
    <property type="entry name" value="STRDHORMONER"/>
</dbReference>
<dbReference type="Pfam" id="PF00105">
    <property type="entry name" value="zf-C4"/>
    <property type="match status" value="1"/>
</dbReference>
<evidence type="ECO:0000256" key="5">
    <source>
        <dbReference type="ARBA" id="ARBA00023125"/>
    </source>
</evidence>
<dbReference type="InterPro" id="IPR035500">
    <property type="entry name" value="NHR-like_dom_sf"/>
</dbReference>
<dbReference type="InterPro" id="IPR050234">
    <property type="entry name" value="Nuclear_hormone_rcpt_NR1"/>
</dbReference>
<dbReference type="PROSITE" id="PS51030">
    <property type="entry name" value="NUCLEAR_REC_DBD_2"/>
    <property type="match status" value="1"/>
</dbReference>
<dbReference type="SMART" id="SM00399">
    <property type="entry name" value="ZnF_C4"/>
    <property type="match status" value="1"/>
</dbReference>
<dbReference type="EMBL" id="CP111015">
    <property type="protein sequence ID" value="WAR01328.1"/>
    <property type="molecule type" value="Genomic_DNA"/>
</dbReference>
<keyword evidence="4" id="KW-0805">Transcription regulation</keyword>
<keyword evidence="6" id="KW-0804">Transcription</keyword>
<protein>
    <submittedName>
        <fullName evidence="12">RORB-like protein</fullName>
    </submittedName>
</protein>
<evidence type="ECO:0000259" key="11">
    <source>
        <dbReference type="PROSITE" id="PS51843"/>
    </source>
</evidence>
<sequence length="567" mass="64785">MLGDREVNNPYWQNRHSNFTWDQLSRDWKLSTQDAIELRKKRAVDAKMFDQTMEEYVPNIGEEVEMTTTSKKRKRSTRGGGGNSPYTTIPLPPCKVCGGTATGYHFGVITCEACKAFFRRALIHQHDYKCLKDDNCVITDKKLGNCSACRLRKCFHLGMSKGGVRRGRYSIAIRTQAIMEAKARESSDVMETELKRQRLDDTTVEEVSSLEGGGFTFDVFDGLLDISQLSDSAAFPMSESPTNTSYFDETSAISPEYVSRDDTLSMSSSSNGSPLISPTIYVEESPSYTENQELELLIDAIMSCQEAVYPTLKRQYTTAMQQEQMKIYMEFNEKNAMFGDLLNGTVSTEEFQQIFAETGLDLDDRLSMFNKKGNSMEDTIAQYVNFAKLVPGFKTINPKDVAKLLKSAHFEFWMVGNYMLFNSKLGVTTSWDGSHKANKEDCMKFFEKDIIDAQFELADKLKTLNLSLEEIALIRLIILTYTDRCPLVDAGKISALQEKFVECLQYQLSKTQTNPGRRMFRIFDHLLAMRDVTYLNIKANQKFLKEWDFVMHDYPLWREMLSYDGES</sequence>
<evidence type="ECO:0000313" key="13">
    <source>
        <dbReference type="Proteomes" id="UP001164746"/>
    </source>
</evidence>
<dbReference type="PANTHER" id="PTHR24082:SF473">
    <property type="entry name" value="ECDYSONE-INDUCED PROTEIN 75B, ISOFORM B"/>
    <property type="match status" value="1"/>
</dbReference>
<dbReference type="InterPro" id="IPR000536">
    <property type="entry name" value="Nucl_hrmn_rcpt_lig-bd"/>
</dbReference>
<dbReference type="InterPro" id="IPR013088">
    <property type="entry name" value="Znf_NHR/GATA"/>
</dbReference>
<evidence type="ECO:0000256" key="3">
    <source>
        <dbReference type="ARBA" id="ARBA00022833"/>
    </source>
</evidence>
<proteinExistence type="predicted"/>
<dbReference type="SMART" id="SM00430">
    <property type="entry name" value="HOLI"/>
    <property type="match status" value="1"/>
</dbReference>
<keyword evidence="5" id="KW-0238">DNA-binding</keyword>
<gene>
    <name evidence="12" type="ORF">MAR_007886</name>
</gene>
<keyword evidence="3" id="KW-0862">Zinc</keyword>
<keyword evidence="7" id="KW-0675">Receptor</keyword>
<dbReference type="Gene3D" id="3.30.50.10">
    <property type="entry name" value="Erythroid Transcription Factor GATA-1, subunit A"/>
    <property type="match status" value="1"/>
</dbReference>
<dbReference type="PANTHER" id="PTHR24082">
    <property type="entry name" value="NUCLEAR HORMONE RECEPTOR"/>
    <property type="match status" value="1"/>
</dbReference>
<feature type="region of interest" description="Disordered" evidence="9">
    <location>
        <begin position="62"/>
        <end position="84"/>
    </location>
</feature>
<accession>A0ABY7DXF4</accession>
<reference evidence="12" key="1">
    <citation type="submission" date="2022-11" db="EMBL/GenBank/DDBJ databases">
        <title>Centuries of genome instability and evolution in soft-shell clam transmissible cancer (bioRxiv).</title>
        <authorList>
            <person name="Hart S.F.M."/>
            <person name="Yonemitsu M.A."/>
            <person name="Giersch R.M."/>
            <person name="Beal B.F."/>
            <person name="Arriagada G."/>
            <person name="Davis B.W."/>
            <person name="Ostrander E.A."/>
            <person name="Goff S.P."/>
            <person name="Metzger M.J."/>
        </authorList>
    </citation>
    <scope>NUCLEOTIDE SEQUENCE</scope>
    <source>
        <strain evidence="12">MELC-2E11</strain>
        <tissue evidence="12">Siphon/mantle</tissue>
    </source>
</reference>
<evidence type="ECO:0000256" key="1">
    <source>
        <dbReference type="ARBA" id="ARBA00022723"/>
    </source>
</evidence>
<keyword evidence="1" id="KW-0479">Metal-binding</keyword>
<feature type="domain" description="Nuclear receptor" evidence="10">
    <location>
        <begin position="91"/>
        <end position="166"/>
    </location>
</feature>
<evidence type="ECO:0000256" key="6">
    <source>
        <dbReference type="ARBA" id="ARBA00023163"/>
    </source>
</evidence>
<feature type="domain" description="NR LBD" evidence="11">
    <location>
        <begin position="293"/>
        <end position="565"/>
    </location>
</feature>
<dbReference type="PROSITE" id="PS51843">
    <property type="entry name" value="NR_LBD"/>
    <property type="match status" value="1"/>
</dbReference>
<dbReference type="InterPro" id="IPR001628">
    <property type="entry name" value="Znf_hrmn_rcpt"/>
</dbReference>
<dbReference type="InterPro" id="IPR001723">
    <property type="entry name" value="Nuclear_hrmn_rcpt"/>
</dbReference>
<evidence type="ECO:0000313" key="12">
    <source>
        <dbReference type="EMBL" id="WAR01328.1"/>
    </source>
</evidence>
<keyword evidence="8" id="KW-0539">Nucleus</keyword>